<evidence type="ECO:0000256" key="10">
    <source>
        <dbReference type="ARBA" id="ARBA00049339"/>
    </source>
</evidence>
<evidence type="ECO:0000256" key="6">
    <source>
        <dbReference type="ARBA" id="ARBA00022917"/>
    </source>
</evidence>
<protein>
    <recommendedName>
        <fullName evidence="9">Probable arginine--tRNA ligase, mitochondrial</fullName>
        <ecNumber evidence="2">6.1.1.19</ecNumber>
    </recommendedName>
    <alternativeName>
        <fullName evidence="8">Arginyl-tRNA synthetase</fullName>
    </alternativeName>
</protein>
<reference evidence="15" key="1">
    <citation type="submission" date="2017-01" db="EMBL/GenBank/DDBJ databases">
        <title>Comparative genomics of anhydrobiosis in the tardigrade Hypsibius dujardini.</title>
        <authorList>
            <person name="Yoshida Y."/>
            <person name="Koutsovoulos G."/>
            <person name="Laetsch D."/>
            <person name="Stevens L."/>
            <person name="Kumar S."/>
            <person name="Horikawa D."/>
            <person name="Ishino K."/>
            <person name="Komine S."/>
            <person name="Tomita M."/>
            <person name="Blaxter M."/>
            <person name="Arakawa K."/>
        </authorList>
    </citation>
    <scope>NUCLEOTIDE SEQUENCE [LARGE SCALE GENOMIC DNA]</scope>
    <source>
        <strain evidence="15">Z151</strain>
    </source>
</reference>
<dbReference type="PANTHER" id="PTHR11956:SF11">
    <property type="entry name" value="ARGININE--TRNA LIGASE, MITOCHONDRIAL-RELATED"/>
    <property type="match status" value="1"/>
</dbReference>
<comment type="caution">
    <text evidence="14">The sequence shown here is derived from an EMBL/GenBank/DDBJ whole genome shotgun (WGS) entry which is preliminary data.</text>
</comment>
<evidence type="ECO:0000256" key="2">
    <source>
        <dbReference type="ARBA" id="ARBA00012837"/>
    </source>
</evidence>
<dbReference type="Gene3D" id="3.40.50.620">
    <property type="entry name" value="HUPs"/>
    <property type="match status" value="1"/>
</dbReference>
<accession>A0A1W0WWX4</accession>
<comment type="function">
    <text evidence="11">Catalyzes the attachment of arginine to tRNA(Arg) in a two-step reaction: arginine is first activated by ATP to form Arg-AMP and then transferred to the acceptor end of tRNA(Arg).</text>
</comment>
<dbReference type="SUPFAM" id="SSF47323">
    <property type="entry name" value="Anticodon-binding domain of a subclass of class I aminoacyl-tRNA synthetases"/>
    <property type="match status" value="1"/>
</dbReference>
<evidence type="ECO:0000256" key="1">
    <source>
        <dbReference type="ARBA" id="ARBA00005594"/>
    </source>
</evidence>
<dbReference type="GO" id="GO:0005739">
    <property type="term" value="C:mitochondrion"/>
    <property type="evidence" value="ECO:0007669"/>
    <property type="project" value="TreeGrafter"/>
</dbReference>
<dbReference type="GO" id="GO:0032543">
    <property type="term" value="P:mitochondrial translation"/>
    <property type="evidence" value="ECO:0007669"/>
    <property type="project" value="TreeGrafter"/>
</dbReference>
<dbReference type="SMART" id="SM00836">
    <property type="entry name" value="DALR_1"/>
    <property type="match status" value="1"/>
</dbReference>
<evidence type="ECO:0000256" key="4">
    <source>
        <dbReference type="ARBA" id="ARBA00022741"/>
    </source>
</evidence>
<evidence type="ECO:0000313" key="14">
    <source>
        <dbReference type="EMBL" id="OQV19672.1"/>
    </source>
</evidence>
<dbReference type="AlphaFoldDB" id="A0A1W0WWX4"/>
<keyword evidence="15" id="KW-1185">Reference proteome</keyword>
<evidence type="ECO:0000256" key="3">
    <source>
        <dbReference type="ARBA" id="ARBA00022598"/>
    </source>
</evidence>
<keyword evidence="7 12" id="KW-0030">Aminoacyl-tRNA synthetase</keyword>
<evidence type="ECO:0000313" key="15">
    <source>
        <dbReference type="Proteomes" id="UP000192578"/>
    </source>
</evidence>
<keyword evidence="6 12" id="KW-0648">Protein biosynthesis</keyword>
<comment type="similarity">
    <text evidence="1 12">Belongs to the class-I aminoacyl-tRNA synthetase family.</text>
</comment>
<keyword evidence="5 12" id="KW-0067">ATP-binding</keyword>
<evidence type="ECO:0000256" key="8">
    <source>
        <dbReference type="ARBA" id="ARBA00033033"/>
    </source>
</evidence>
<dbReference type="EMBL" id="MTYJ01000036">
    <property type="protein sequence ID" value="OQV19672.1"/>
    <property type="molecule type" value="Genomic_DNA"/>
</dbReference>
<evidence type="ECO:0000256" key="11">
    <source>
        <dbReference type="ARBA" id="ARBA00049595"/>
    </source>
</evidence>
<dbReference type="InterPro" id="IPR035684">
    <property type="entry name" value="ArgRS_core"/>
</dbReference>
<dbReference type="InterPro" id="IPR001412">
    <property type="entry name" value="aa-tRNA-synth_I_CS"/>
</dbReference>
<gene>
    <name evidence="14" type="ORF">BV898_06214</name>
</gene>
<evidence type="ECO:0000256" key="5">
    <source>
        <dbReference type="ARBA" id="ARBA00022840"/>
    </source>
</evidence>
<dbReference type="EC" id="6.1.1.19" evidence="2"/>
<keyword evidence="4 12" id="KW-0547">Nucleotide-binding</keyword>
<dbReference type="FunFam" id="1.10.730.10:FF:000006">
    <property type="entry name" value="Arginyl-tRNA synthetase 2, mitochondrial"/>
    <property type="match status" value="1"/>
</dbReference>
<dbReference type="Gene3D" id="1.10.730.10">
    <property type="entry name" value="Isoleucyl-tRNA Synthetase, Domain 1"/>
    <property type="match status" value="1"/>
</dbReference>
<keyword evidence="3 12" id="KW-0436">Ligase</keyword>
<dbReference type="Proteomes" id="UP000192578">
    <property type="component" value="Unassembled WGS sequence"/>
</dbReference>
<comment type="catalytic activity">
    <reaction evidence="10">
        <text>tRNA(Arg) + L-arginine + ATP = L-arginyl-tRNA(Arg) + AMP + diphosphate</text>
        <dbReference type="Rhea" id="RHEA:20301"/>
        <dbReference type="Rhea" id="RHEA-COMP:9658"/>
        <dbReference type="Rhea" id="RHEA-COMP:9673"/>
        <dbReference type="ChEBI" id="CHEBI:30616"/>
        <dbReference type="ChEBI" id="CHEBI:32682"/>
        <dbReference type="ChEBI" id="CHEBI:33019"/>
        <dbReference type="ChEBI" id="CHEBI:78442"/>
        <dbReference type="ChEBI" id="CHEBI:78513"/>
        <dbReference type="ChEBI" id="CHEBI:456215"/>
        <dbReference type="EC" id="6.1.1.19"/>
    </reaction>
</comment>
<evidence type="ECO:0000256" key="7">
    <source>
        <dbReference type="ARBA" id="ARBA00023146"/>
    </source>
</evidence>
<dbReference type="InterPro" id="IPR009080">
    <property type="entry name" value="tRNAsynth_Ia_anticodon-bd"/>
</dbReference>
<dbReference type="Pfam" id="PF00750">
    <property type="entry name" value="tRNA-synt_1d"/>
    <property type="match status" value="1"/>
</dbReference>
<proteinExistence type="inferred from homology"/>
<evidence type="ECO:0000259" key="13">
    <source>
        <dbReference type="SMART" id="SM00836"/>
    </source>
</evidence>
<evidence type="ECO:0000256" key="12">
    <source>
        <dbReference type="RuleBase" id="RU363038"/>
    </source>
</evidence>
<evidence type="ECO:0000256" key="9">
    <source>
        <dbReference type="ARBA" id="ARBA00039495"/>
    </source>
</evidence>
<dbReference type="Pfam" id="PF05746">
    <property type="entry name" value="DALR_1"/>
    <property type="match status" value="1"/>
</dbReference>
<dbReference type="GO" id="GO:0004814">
    <property type="term" value="F:arginine-tRNA ligase activity"/>
    <property type="evidence" value="ECO:0007669"/>
    <property type="project" value="UniProtKB-EC"/>
</dbReference>
<name>A0A1W0WWX4_HYPEX</name>
<dbReference type="PANTHER" id="PTHR11956">
    <property type="entry name" value="ARGINYL-TRNA SYNTHETASE"/>
    <property type="match status" value="1"/>
</dbReference>
<dbReference type="PRINTS" id="PR01038">
    <property type="entry name" value="TRNASYNTHARG"/>
</dbReference>
<sequence length="498" mass="56144">MKVSIFYQPSRSVYRNVRKFSIESLSGAPLISNATKKPAEVLRAILEQKEDYPFASIRPSVSRTVVLDYSSPNIAKPFHAGHLRSTMLGNFVGNISAAMGHRVHRINYLGDWGTQCGVVLAAMEAFGSESELQKHPLRHLLDVYVKGSQLFETDVSFKARVEQMMNSLENGDAKLLNTWMDIRRLSVQEYRIIPTGESQYVAGARDAVNRLAELNASKHPRNDEVSAVEKRLLKSDGGSLYLSRDLAAVIDRANRLNFDDMLYIVDNAQHDHFRSVIELASNFEELKGRNLRHIKFGRIRGLSTRKGQVVLLSDLLDEADQTMKVRIKRSKYARPKPEELDSVAHTLALSVIIVNDFRQHRHNDYENAAITLQQSEGDSGVFLQYVHARLRSLEENSGVILNADADFSTVVEPEALELVEHLQLASSIAKKSFEQYEPVYLVNYLFRNGHLVNKVLKTLRVKNQPASIGEPRLALLHCARLVARSFMKVLGLQPLDAM</sequence>
<dbReference type="GO" id="GO:0006420">
    <property type="term" value="P:arginyl-tRNA aminoacylation"/>
    <property type="evidence" value="ECO:0007669"/>
    <property type="project" value="InterPro"/>
</dbReference>
<feature type="domain" description="DALR anticodon binding" evidence="13">
    <location>
        <begin position="383"/>
        <end position="498"/>
    </location>
</feature>
<dbReference type="GO" id="GO:0005524">
    <property type="term" value="F:ATP binding"/>
    <property type="evidence" value="ECO:0007669"/>
    <property type="project" value="UniProtKB-KW"/>
</dbReference>
<organism evidence="14 15">
    <name type="scientific">Hypsibius exemplaris</name>
    <name type="common">Freshwater tardigrade</name>
    <dbReference type="NCBI Taxonomy" id="2072580"/>
    <lineage>
        <taxon>Eukaryota</taxon>
        <taxon>Metazoa</taxon>
        <taxon>Ecdysozoa</taxon>
        <taxon>Tardigrada</taxon>
        <taxon>Eutardigrada</taxon>
        <taxon>Parachela</taxon>
        <taxon>Hypsibioidea</taxon>
        <taxon>Hypsibiidae</taxon>
        <taxon>Hypsibius</taxon>
    </lineage>
</organism>
<dbReference type="InterPro" id="IPR001278">
    <property type="entry name" value="Arg-tRNA-ligase"/>
</dbReference>
<dbReference type="OrthoDB" id="68056at2759"/>
<dbReference type="InterPro" id="IPR014729">
    <property type="entry name" value="Rossmann-like_a/b/a_fold"/>
</dbReference>
<dbReference type="PROSITE" id="PS00178">
    <property type="entry name" value="AA_TRNA_LIGASE_I"/>
    <property type="match status" value="1"/>
</dbReference>
<dbReference type="InterPro" id="IPR008909">
    <property type="entry name" value="DALR_anticod-bd"/>
</dbReference>
<dbReference type="SUPFAM" id="SSF52374">
    <property type="entry name" value="Nucleotidylyl transferase"/>
    <property type="match status" value="1"/>
</dbReference>